<accession>A0A2U1SU90</accession>
<organism evidence="3 4">
    <name type="scientific">Methylosinus sporium</name>
    <dbReference type="NCBI Taxonomy" id="428"/>
    <lineage>
        <taxon>Bacteria</taxon>
        <taxon>Pseudomonadati</taxon>
        <taxon>Pseudomonadota</taxon>
        <taxon>Alphaproteobacteria</taxon>
        <taxon>Hyphomicrobiales</taxon>
        <taxon>Methylocystaceae</taxon>
        <taxon>Methylosinus</taxon>
    </lineage>
</organism>
<keyword evidence="4" id="KW-1185">Reference proteome</keyword>
<name>A0A2U1SU90_METSR</name>
<feature type="domain" description="DUF7012" evidence="2">
    <location>
        <begin position="37"/>
        <end position="94"/>
    </location>
</feature>
<sequence>MPFRALRVAGGCSFAHDPKSPAGREPAFWLPEIDPGTLIIASAPPRFAADETLDPTTLGKVVADRSDDGDRRVVIGDARGKIHLWMNDGAPSRPAIILPLDASLEIRLEVASRFVRLLQGSDAGPLPRALQLTAQRRARLILLLHALDFRLGGAGPRDIAASLIDAEDAALPALEWKSSSTRRKANRLIHDSMALMNGGYKRLLRGD</sequence>
<proteinExistence type="predicted"/>
<evidence type="ECO:0000313" key="3">
    <source>
        <dbReference type="EMBL" id="PWB95174.1"/>
    </source>
</evidence>
<protein>
    <recommendedName>
        <fullName evidence="5">DUF2285 domain-containing protein</fullName>
    </recommendedName>
</protein>
<dbReference type="Proteomes" id="UP000245137">
    <property type="component" value="Unassembled WGS sequence"/>
</dbReference>
<evidence type="ECO:0000313" key="4">
    <source>
        <dbReference type="Proteomes" id="UP000245137"/>
    </source>
</evidence>
<evidence type="ECO:0008006" key="5">
    <source>
        <dbReference type="Google" id="ProtNLM"/>
    </source>
</evidence>
<dbReference type="OrthoDB" id="7220903at2"/>
<dbReference type="EMBL" id="PUIV01000003">
    <property type="protein sequence ID" value="PWB95174.1"/>
    <property type="molecule type" value="Genomic_DNA"/>
</dbReference>
<dbReference type="Pfam" id="PF10074">
    <property type="entry name" value="RovC_DNA-bd"/>
    <property type="match status" value="1"/>
</dbReference>
<gene>
    <name evidence="3" type="ORF">C5689_03225</name>
</gene>
<feature type="domain" description="T6SS Transcription factor RovC-like DNA binding" evidence="1">
    <location>
        <begin position="97"/>
        <end position="205"/>
    </location>
</feature>
<reference evidence="3 4" key="1">
    <citation type="journal article" date="2018" name="Appl. Microbiol. Biotechnol.">
        <title>Co-cultivation of the strictly anaerobic methanogen Methanosarcina barkeri with aerobic methanotrophs in an oxygen-limited membrane bioreactor.</title>
        <authorList>
            <person name="In 't Zandt M.H."/>
            <person name="van den Bosch T.J.M."/>
            <person name="Rijkers R."/>
            <person name="van Kessel M.A.H.J."/>
            <person name="Jetten M.S.M."/>
            <person name="Welte C.U."/>
        </authorList>
    </citation>
    <scope>NUCLEOTIDE SEQUENCE [LARGE SCALE GENOMIC DNA]</scope>
    <source>
        <strain evidence="3 4">DSM 17706</strain>
    </source>
</reference>
<dbReference type="InterPro" id="IPR018754">
    <property type="entry name" value="RovC-like_DNA-bd"/>
</dbReference>
<dbReference type="Pfam" id="PF22792">
    <property type="entry name" value="DUF7012"/>
    <property type="match status" value="1"/>
</dbReference>
<evidence type="ECO:0000259" key="1">
    <source>
        <dbReference type="Pfam" id="PF10074"/>
    </source>
</evidence>
<dbReference type="AlphaFoldDB" id="A0A2U1SU90"/>
<dbReference type="InterPro" id="IPR054278">
    <property type="entry name" value="DUF7012"/>
</dbReference>
<comment type="caution">
    <text evidence="3">The sequence shown here is derived from an EMBL/GenBank/DDBJ whole genome shotgun (WGS) entry which is preliminary data.</text>
</comment>
<evidence type="ECO:0000259" key="2">
    <source>
        <dbReference type="Pfam" id="PF22792"/>
    </source>
</evidence>